<reference evidence="2 3" key="1">
    <citation type="submission" date="2020-07" db="EMBL/GenBank/DDBJ databases">
        <title>Trichoderma asperellum IC-1 whole genome shotgun sequence.</title>
        <authorList>
            <person name="Kanamasa S."/>
            <person name="Takahashi H."/>
        </authorList>
    </citation>
    <scope>NUCLEOTIDE SEQUENCE [LARGE SCALE GENOMIC DNA]</scope>
    <source>
        <strain evidence="2 3">IC-1</strain>
    </source>
</reference>
<evidence type="ECO:0000313" key="2">
    <source>
        <dbReference type="EMBL" id="GFP59072.1"/>
    </source>
</evidence>
<sequence length="407" mass="43707">MEPLARPQAVGNATNAPGQFAASAPTTCWHRLVHAVQRSVVDMSIPLSTAASPARAKAHGRCTSTRTRFYCIVISDELSKHHQALLGSHWLPTKLNARACVSRGLEAAMGDLVPGFGAARNWKFKGLLSNPALVSPPVANSPPPSLSNDSGPAHGDELGSTSRYKLLERKPTKNGKAQHIIGCRWLPIEVAAQVTGTCRNTCTHGYPLHAPRAWQGTATPWVEALHHTFTSLRSLTCIHKFPILQQHLLADGISTLSGLHRVFVITRFPSSSCRPCFPFPWSLSHALTPCCSSSPQRLSPPPQVLPTKSIPSIPRQPKPPFASAIARSLPRLCVSTAASRLCPALTPLASADTLIARRSLGAALLPSPILPAASQWARKAQHLVAILQQKSRFSNLPPSLASHNPLL</sequence>
<name>A0A6V8R448_TRIAP</name>
<feature type="region of interest" description="Disordered" evidence="1">
    <location>
        <begin position="135"/>
        <end position="159"/>
    </location>
</feature>
<accession>A0A6V8R448</accession>
<proteinExistence type="predicted"/>
<evidence type="ECO:0000256" key="1">
    <source>
        <dbReference type="SAM" id="MobiDB-lite"/>
    </source>
</evidence>
<gene>
    <name evidence="2" type="ORF">TASIC1_0012007500</name>
</gene>
<organism evidence="2 3">
    <name type="scientific">Trichoderma asperellum</name>
    <name type="common">Filamentous fungus</name>
    <dbReference type="NCBI Taxonomy" id="101201"/>
    <lineage>
        <taxon>Eukaryota</taxon>
        <taxon>Fungi</taxon>
        <taxon>Dikarya</taxon>
        <taxon>Ascomycota</taxon>
        <taxon>Pezizomycotina</taxon>
        <taxon>Sordariomycetes</taxon>
        <taxon>Hypocreomycetidae</taxon>
        <taxon>Hypocreales</taxon>
        <taxon>Hypocreaceae</taxon>
        <taxon>Trichoderma</taxon>
    </lineage>
</organism>
<dbReference type="Proteomes" id="UP000517252">
    <property type="component" value="Unassembled WGS sequence"/>
</dbReference>
<evidence type="ECO:0000313" key="3">
    <source>
        <dbReference type="Proteomes" id="UP000517252"/>
    </source>
</evidence>
<dbReference type="EMBL" id="BLZH01000012">
    <property type="protein sequence ID" value="GFP59072.1"/>
    <property type="molecule type" value="Genomic_DNA"/>
</dbReference>
<comment type="caution">
    <text evidence="2">The sequence shown here is derived from an EMBL/GenBank/DDBJ whole genome shotgun (WGS) entry which is preliminary data.</text>
</comment>
<dbReference type="AlphaFoldDB" id="A0A6V8R448"/>
<protein>
    <submittedName>
        <fullName evidence="2">Uncharacterized protein</fullName>
    </submittedName>
</protein>